<keyword evidence="3" id="KW-1185">Reference proteome</keyword>
<organism evidence="2 3">
    <name type="scientific">Rhodococcus olei</name>
    <dbReference type="NCBI Taxonomy" id="2161675"/>
    <lineage>
        <taxon>Bacteria</taxon>
        <taxon>Bacillati</taxon>
        <taxon>Actinomycetota</taxon>
        <taxon>Actinomycetes</taxon>
        <taxon>Mycobacteriales</taxon>
        <taxon>Nocardiaceae</taxon>
        <taxon>Rhodococcus</taxon>
    </lineage>
</organism>
<dbReference type="Pfam" id="PF18726">
    <property type="entry name" value="HEPN_SAV_6107"/>
    <property type="match status" value="1"/>
</dbReference>
<dbReference type="InterPro" id="IPR040891">
    <property type="entry name" value="HEPN_SAV_6107"/>
</dbReference>
<comment type="caution">
    <text evidence="2">The sequence shown here is derived from an EMBL/GenBank/DDBJ whole genome shotgun (WGS) entry which is preliminary data.</text>
</comment>
<accession>A0ABP8P5A6</accession>
<evidence type="ECO:0000313" key="3">
    <source>
        <dbReference type="Proteomes" id="UP001501183"/>
    </source>
</evidence>
<name>A0ABP8P5A6_9NOCA</name>
<protein>
    <recommendedName>
        <fullName evidence="1">SAV-6107-like HEPN domain-containing protein</fullName>
    </recommendedName>
</protein>
<dbReference type="EMBL" id="BAABFB010000044">
    <property type="protein sequence ID" value="GAA4480325.1"/>
    <property type="molecule type" value="Genomic_DNA"/>
</dbReference>
<reference evidence="3" key="1">
    <citation type="journal article" date="2019" name="Int. J. Syst. Evol. Microbiol.">
        <title>The Global Catalogue of Microorganisms (GCM) 10K type strain sequencing project: providing services to taxonomists for standard genome sequencing and annotation.</title>
        <authorList>
            <consortium name="The Broad Institute Genomics Platform"/>
            <consortium name="The Broad Institute Genome Sequencing Center for Infectious Disease"/>
            <person name="Wu L."/>
            <person name="Ma J."/>
        </authorList>
    </citation>
    <scope>NUCLEOTIDE SEQUENCE [LARGE SCALE GENOMIC DNA]</scope>
    <source>
        <strain evidence="3">JCM 32206</strain>
    </source>
</reference>
<evidence type="ECO:0000259" key="1">
    <source>
        <dbReference type="Pfam" id="PF18726"/>
    </source>
</evidence>
<dbReference type="Proteomes" id="UP001501183">
    <property type="component" value="Unassembled WGS sequence"/>
</dbReference>
<feature type="domain" description="SAV-6107-like HEPN" evidence="1">
    <location>
        <begin position="18"/>
        <end position="111"/>
    </location>
</feature>
<dbReference type="RefSeq" id="WP_345345591.1">
    <property type="nucleotide sequence ID" value="NZ_BAABFB010000044.1"/>
</dbReference>
<gene>
    <name evidence="2" type="ORF">GCM10023094_26660</name>
</gene>
<evidence type="ECO:0000313" key="2">
    <source>
        <dbReference type="EMBL" id="GAA4480325.1"/>
    </source>
</evidence>
<sequence>MAIRVNLLDRADALLAEAVGARDPSDRFRAAYLAALRGAGAALRGRTPRSGSRSAWALLSRAAPELAGWPEFFAEHSETRAAIEAGISRTITWAEADRFHAEVSRFLTVVEGYLADLDGRTGLGGESGLARTSA</sequence>
<proteinExistence type="predicted"/>